<comment type="caution">
    <text evidence="5">The sequence shown here is derived from an EMBL/GenBank/DDBJ whole genome shotgun (WGS) entry which is preliminary data.</text>
</comment>
<reference evidence="5 6" key="1">
    <citation type="submission" date="2019-01" db="EMBL/GenBank/DDBJ databases">
        <authorList>
            <person name="Chen W.-M."/>
        </authorList>
    </citation>
    <scope>NUCLEOTIDE SEQUENCE [LARGE SCALE GENOMIC DNA]</scope>
    <source>
        <strain evidence="5 6">TER-1</strain>
    </source>
</reference>
<gene>
    <name evidence="5" type="primary">phbB</name>
    <name evidence="5" type="ORF">EOE48_18915</name>
</gene>
<evidence type="ECO:0000259" key="4">
    <source>
        <dbReference type="SMART" id="SM00822"/>
    </source>
</evidence>
<evidence type="ECO:0000313" key="6">
    <source>
        <dbReference type="Proteomes" id="UP000286997"/>
    </source>
</evidence>
<dbReference type="InterPro" id="IPR002347">
    <property type="entry name" value="SDR_fam"/>
</dbReference>
<dbReference type="InterPro" id="IPR036291">
    <property type="entry name" value="NAD(P)-bd_dom_sf"/>
</dbReference>
<dbReference type="SMART" id="SM00822">
    <property type="entry name" value="PKS_KR"/>
    <property type="match status" value="1"/>
</dbReference>
<dbReference type="InterPro" id="IPR050259">
    <property type="entry name" value="SDR"/>
</dbReference>
<dbReference type="Gene3D" id="3.40.50.720">
    <property type="entry name" value="NAD(P)-binding Rossmann-like Domain"/>
    <property type="match status" value="1"/>
</dbReference>
<dbReference type="InterPro" id="IPR011283">
    <property type="entry name" value="Acetoacetyl-CoA_reductase"/>
</dbReference>
<protein>
    <submittedName>
        <fullName evidence="5">Acetoacetyl-CoA reductase</fullName>
        <ecNumber evidence="5">1.1.1.36</ecNumber>
    </submittedName>
</protein>
<dbReference type="CDD" id="cd05333">
    <property type="entry name" value="BKR_SDR_c"/>
    <property type="match status" value="1"/>
</dbReference>
<dbReference type="Proteomes" id="UP000286997">
    <property type="component" value="Unassembled WGS sequence"/>
</dbReference>
<dbReference type="AlphaFoldDB" id="A0A3S3U4T1"/>
<dbReference type="InterPro" id="IPR057326">
    <property type="entry name" value="KR_dom"/>
</dbReference>
<dbReference type="InterPro" id="IPR020904">
    <property type="entry name" value="Sc_DH/Rdtase_CS"/>
</dbReference>
<dbReference type="NCBIfam" id="NF009464">
    <property type="entry name" value="PRK12824.1"/>
    <property type="match status" value="1"/>
</dbReference>
<dbReference type="PANTHER" id="PTHR42879:SF2">
    <property type="entry name" value="3-OXOACYL-[ACYL-CARRIER-PROTEIN] REDUCTASE FABG"/>
    <property type="match status" value="1"/>
</dbReference>
<sequence length="242" mass="25421">MAERVALVTGGTRGIGAAISKGLKEAGYKVAANYGGNDEAAQAFKAETGIPVFKFDVGDAAACEQGIRAAEAELGPIDVLVNNAGITRDGMFHKMTFEQWQAVIRTNLDSMFTCTKPVIDGMRARGFGRIILISSINGQKGQMGQTNYSAAKAGVVGFAKALAQENANKGVTVNVIAPGYIATEMVKAVPEEVLKSKILPHIPVGRLGEAEEIARAVEFLAGEQAGFITGSTLTINGGQYFH</sequence>
<dbReference type="EC" id="1.1.1.36" evidence="5"/>
<evidence type="ECO:0000256" key="2">
    <source>
        <dbReference type="ARBA" id="ARBA00023002"/>
    </source>
</evidence>
<dbReference type="PANTHER" id="PTHR42879">
    <property type="entry name" value="3-OXOACYL-(ACYL-CARRIER-PROTEIN) REDUCTASE"/>
    <property type="match status" value="1"/>
</dbReference>
<feature type="domain" description="Ketoreductase" evidence="4">
    <location>
        <begin position="4"/>
        <end position="184"/>
    </location>
</feature>
<dbReference type="PROSITE" id="PS00061">
    <property type="entry name" value="ADH_SHORT"/>
    <property type="match status" value="1"/>
</dbReference>
<dbReference type="OrthoDB" id="9804774at2"/>
<dbReference type="PRINTS" id="PR00081">
    <property type="entry name" value="GDHRDH"/>
</dbReference>
<evidence type="ECO:0000256" key="3">
    <source>
        <dbReference type="RuleBase" id="RU000363"/>
    </source>
</evidence>
<dbReference type="GO" id="GO:0005737">
    <property type="term" value="C:cytoplasm"/>
    <property type="evidence" value="ECO:0007669"/>
    <property type="project" value="InterPro"/>
</dbReference>
<dbReference type="GO" id="GO:0042619">
    <property type="term" value="P:poly-hydroxybutyrate biosynthetic process"/>
    <property type="evidence" value="ECO:0007669"/>
    <property type="project" value="InterPro"/>
</dbReference>
<dbReference type="SUPFAM" id="SSF51735">
    <property type="entry name" value="NAD(P)-binding Rossmann-fold domains"/>
    <property type="match status" value="1"/>
</dbReference>
<name>A0A3S3U4T1_9HYPH</name>
<dbReference type="FunFam" id="3.40.50.720:FF:000173">
    <property type="entry name" value="3-oxoacyl-[acyl-carrier protein] reductase"/>
    <property type="match status" value="1"/>
</dbReference>
<proteinExistence type="inferred from homology"/>
<dbReference type="GO" id="GO:0018454">
    <property type="term" value="F:acetoacetyl-CoA reductase activity"/>
    <property type="evidence" value="ECO:0007669"/>
    <property type="project" value="UniProtKB-EC"/>
</dbReference>
<dbReference type="Pfam" id="PF00106">
    <property type="entry name" value="adh_short"/>
    <property type="match status" value="1"/>
</dbReference>
<evidence type="ECO:0000313" key="5">
    <source>
        <dbReference type="EMBL" id="RVU15587.1"/>
    </source>
</evidence>
<evidence type="ECO:0000256" key="1">
    <source>
        <dbReference type="ARBA" id="ARBA00006484"/>
    </source>
</evidence>
<dbReference type="RefSeq" id="WP_127732010.1">
    <property type="nucleotide sequence ID" value="NZ_SACP01000020.1"/>
</dbReference>
<dbReference type="PRINTS" id="PR00080">
    <property type="entry name" value="SDRFAMILY"/>
</dbReference>
<organism evidence="5 6">
    <name type="scientific">Methylobacterium oryzihabitans</name>
    <dbReference type="NCBI Taxonomy" id="2499852"/>
    <lineage>
        <taxon>Bacteria</taxon>
        <taxon>Pseudomonadati</taxon>
        <taxon>Pseudomonadota</taxon>
        <taxon>Alphaproteobacteria</taxon>
        <taxon>Hyphomicrobiales</taxon>
        <taxon>Methylobacteriaceae</taxon>
        <taxon>Methylobacterium</taxon>
    </lineage>
</organism>
<keyword evidence="2 5" id="KW-0560">Oxidoreductase</keyword>
<comment type="similarity">
    <text evidence="1 3">Belongs to the short-chain dehydrogenases/reductases (SDR) family.</text>
</comment>
<dbReference type="NCBIfam" id="TIGR01829">
    <property type="entry name" value="AcAcCoA_reduct"/>
    <property type="match status" value="1"/>
</dbReference>
<dbReference type="GO" id="GO:0032787">
    <property type="term" value="P:monocarboxylic acid metabolic process"/>
    <property type="evidence" value="ECO:0007669"/>
    <property type="project" value="UniProtKB-ARBA"/>
</dbReference>
<dbReference type="NCBIfam" id="NF009466">
    <property type="entry name" value="PRK12826.1-2"/>
    <property type="match status" value="1"/>
</dbReference>
<dbReference type="EMBL" id="SACP01000020">
    <property type="protein sequence ID" value="RVU15587.1"/>
    <property type="molecule type" value="Genomic_DNA"/>
</dbReference>
<keyword evidence="6" id="KW-1185">Reference proteome</keyword>
<accession>A0A3S3U4T1</accession>